<reference evidence="3" key="1">
    <citation type="submission" date="2016-10" db="EMBL/GenBank/DDBJ databases">
        <authorList>
            <person name="Varghese N."/>
        </authorList>
    </citation>
    <scope>NUCLEOTIDE SEQUENCE [LARGE SCALE GENOMIC DNA]</scope>
    <source>
        <strain evidence="3">HL 19</strain>
    </source>
</reference>
<evidence type="ECO:0000313" key="2">
    <source>
        <dbReference type="EMBL" id="SCY31175.1"/>
    </source>
</evidence>
<dbReference type="AlphaFoldDB" id="A0A0P9ESG0"/>
<dbReference type="EMBL" id="FMUN01000004">
    <property type="protein sequence ID" value="SCY31175.1"/>
    <property type="molecule type" value="Genomic_DNA"/>
</dbReference>
<dbReference type="Proteomes" id="UP000183104">
    <property type="component" value="Unassembled WGS sequence"/>
</dbReference>
<evidence type="ECO:0000313" key="3">
    <source>
        <dbReference type="Proteomes" id="UP000183104"/>
    </source>
</evidence>
<protein>
    <submittedName>
        <fullName evidence="2">PilZ domain-containing protein</fullName>
    </submittedName>
</protein>
<dbReference type="GO" id="GO:0035438">
    <property type="term" value="F:cyclic-di-GMP binding"/>
    <property type="evidence" value="ECO:0007669"/>
    <property type="project" value="InterPro"/>
</dbReference>
<accession>A0A0P9ESG0</accession>
<sequence>MQDQIQDFKDLLARMDGLVNAAWNAEIDPRMCRQLAAVRQRAVRIQGHLTGEANPGFPAPTPQPATLGDGEELVERFNALVEAARASDLSTTLTHYLHNAGLRLTFLARGNQQRLASRQVPDPGRTAHLQQDDTSTHATLVDTSPFGLGVETDTALTPDSVVRVVVEEADGRSRTYECLVAHCRPLDSGYHLGLEIFTSKL</sequence>
<organism evidence="2 3">
    <name type="scientific">Thiohalorhabdus denitrificans</name>
    <dbReference type="NCBI Taxonomy" id="381306"/>
    <lineage>
        <taxon>Bacteria</taxon>
        <taxon>Pseudomonadati</taxon>
        <taxon>Pseudomonadota</taxon>
        <taxon>Gammaproteobacteria</taxon>
        <taxon>Thiohalorhabdales</taxon>
        <taxon>Thiohalorhabdaceae</taxon>
        <taxon>Thiohalorhabdus</taxon>
    </lineage>
</organism>
<dbReference type="STRING" id="381306.AN478_02990"/>
<feature type="domain" description="PilZ" evidence="1">
    <location>
        <begin position="112"/>
        <end position="196"/>
    </location>
</feature>
<keyword evidence="3" id="KW-1185">Reference proteome</keyword>
<name>A0A0P9ESG0_9GAMM</name>
<evidence type="ECO:0000259" key="1">
    <source>
        <dbReference type="Pfam" id="PF07238"/>
    </source>
</evidence>
<dbReference type="Pfam" id="PF07238">
    <property type="entry name" value="PilZ"/>
    <property type="match status" value="1"/>
</dbReference>
<proteinExistence type="predicted"/>
<dbReference type="RefSeq" id="WP_054965136.1">
    <property type="nucleotide sequence ID" value="NZ_FMUN01000004.1"/>
</dbReference>
<dbReference type="InterPro" id="IPR009875">
    <property type="entry name" value="PilZ_domain"/>
</dbReference>
<gene>
    <name evidence="2" type="ORF">SAMN05661077_1798</name>
</gene>